<gene>
    <name evidence="4" type="ORF">HMPREF0501_01228</name>
</gene>
<name>C7XWG3_9LACO</name>
<evidence type="ECO:0000259" key="3">
    <source>
        <dbReference type="Pfam" id="PF00724"/>
    </source>
</evidence>
<dbReference type="PANTHER" id="PTHR43656:SF2">
    <property type="entry name" value="BINDING OXIDOREDUCTASE, PUTATIVE (AFU_ORTHOLOGUE AFUA_2G08260)-RELATED"/>
    <property type="match status" value="1"/>
</dbReference>
<dbReference type="InterPro" id="IPR051799">
    <property type="entry name" value="NADH_flavin_oxidoreductase"/>
</dbReference>
<keyword evidence="2" id="KW-0560">Oxidoreductase</keyword>
<dbReference type="STRING" id="575594.HMPREF0501_01228"/>
<dbReference type="GO" id="GO:0016491">
    <property type="term" value="F:oxidoreductase activity"/>
    <property type="evidence" value="ECO:0007669"/>
    <property type="project" value="UniProtKB-KW"/>
</dbReference>
<evidence type="ECO:0000256" key="2">
    <source>
        <dbReference type="ARBA" id="ARBA00023002"/>
    </source>
</evidence>
<dbReference type="AlphaFoldDB" id="C7XWG3"/>
<accession>C7XWG3</accession>
<dbReference type="HOGENOM" id="CLU_012153_2_3_9"/>
<dbReference type="Proteomes" id="UP000003987">
    <property type="component" value="Unassembled WGS sequence"/>
</dbReference>
<dbReference type="Pfam" id="PF00724">
    <property type="entry name" value="Oxidored_FMN"/>
    <property type="match status" value="1"/>
</dbReference>
<evidence type="ECO:0000313" key="5">
    <source>
        <dbReference type="Proteomes" id="UP000003987"/>
    </source>
</evidence>
<sequence>MKAKFQPLFEPYTFNNGVQIKNRLVVAPLTIYDSGDNGELTPTAREFWRDRFRGFGMFIMPFTNVAPSGIGFESPNAYSEENLATLQEYVQIAHEQGAKIIMQLAHSGYKAKRWMTKGYPVVSPSGDSRGRAKTMTGAEVKQMVNNFAKAAELGLRAGMDGVEIQGSNGWLIEQFFAGNVNHRTDEWGGSFEKRLKFPLGIIDAIDAVRQKYHRPDFIIGYRFSPERPYQGFTMTDTLKLVDELTKKPLQYLHISLLGFYSHPRRGADRKLTRMQVYHERINGRLPLIGVGSLKTADQILDAYNTGWADLIAVGRAVMLNPDLIQLIQTDREDQIETSFNWQHAAHYRYTPAMLQAERDHLDMAIHNPRPVRKH</sequence>
<protein>
    <submittedName>
        <fullName evidence="4">Oxidoreductase, FAD/FMN-binding protein</fullName>
    </submittedName>
</protein>
<feature type="domain" description="NADH:flavin oxidoreductase/NADH oxidase N-terminal" evidence="3">
    <location>
        <begin position="8"/>
        <end position="334"/>
    </location>
</feature>
<dbReference type="InterPro" id="IPR001155">
    <property type="entry name" value="OxRdtase_FMN_N"/>
</dbReference>
<dbReference type="OrthoDB" id="9772736at2"/>
<keyword evidence="5" id="KW-1185">Reference proteome</keyword>
<dbReference type="InterPro" id="IPR013785">
    <property type="entry name" value="Aldolase_TIM"/>
</dbReference>
<dbReference type="GO" id="GO:0010181">
    <property type="term" value="F:FMN binding"/>
    <property type="evidence" value="ECO:0007669"/>
    <property type="project" value="InterPro"/>
</dbReference>
<evidence type="ECO:0000256" key="1">
    <source>
        <dbReference type="ARBA" id="ARBA00022630"/>
    </source>
</evidence>
<reference evidence="4 5" key="1">
    <citation type="submission" date="2009-06" db="EMBL/GenBank/DDBJ databases">
        <title>The Genome Sequence of Lactobacillus coleohominis strain 101-4-CHN.</title>
        <authorList>
            <consortium name="The Broad Institute Genome Sequencing Platform"/>
            <person name="Ward D."/>
            <person name="Young S.K."/>
            <person name="Zeng Q."/>
            <person name="Koehrsen M."/>
            <person name="Alvarado L."/>
            <person name="Berlin A."/>
            <person name="Borenstein D."/>
            <person name="Chen Z."/>
            <person name="Engels R."/>
            <person name="Freedman E."/>
            <person name="Gellesch M."/>
            <person name="Goldberg J."/>
            <person name="Griggs A."/>
            <person name="Gujja S."/>
            <person name="Heiman D."/>
            <person name="Hepburn T."/>
            <person name="Howarth C."/>
            <person name="Jen D."/>
            <person name="Larson L."/>
            <person name="Lewis B."/>
            <person name="Mehta T."/>
            <person name="Park D."/>
            <person name="Pearson M."/>
            <person name="Roberts A."/>
            <person name="Saif S."/>
            <person name="Shea T."/>
            <person name="Shenoy N."/>
            <person name="Sisk P."/>
            <person name="Stolte C."/>
            <person name="Sykes S."/>
            <person name="Walk T."/>
            <person name="White J."/>
            <person name="Yandava C."/>
            <person name="Liu Y."/>
            <person name="Xu Q."/>
            <person name="Lander E."/>
            <person name="Nusbaum C."/>
            <person name="Galagan J."/>
            <person name="Birren B."/>
        </authorList>
    </citation>
    <scope>NUCLEOTIDE SEQUENCE [LARGE SCALE GENOMIC DNA]</scope>
    <source>
        <strain evidence="4 5">101-4-CHN</strain>
    </source>
</reference>
<keyword evidence="1" id="KW-0285">Flavoprotein</keyword>
<dbReference type="CDD" id="cd04735">
    <property type="entry name" value="OYE_like_4_FMN"/>
    <property type="match status" value="1"/>
</dbReference>
<dbReference type="RefSeq" id="WP_006917097.1">
    <property type="nucleotide sequence ID" value="NZ_GG698804.1"/>
</dbReference>
<evidence type="ECO:0000313" key="4">
    <source>
        <dbReference type="EMBL" id="EEU30223.1"/>
    </source>
</evidence>
<proteinExistence type="predicted"/>
<dbReference type="EMBL" id="GG698804">
    <property type="protein sequence ID" value="EEU30223.1"/>
    <property type="molecule type" value="Genomic_DNA"/>
</dbReference>
<dbReference type="Gene3D" id="3.20.20.70">
    <property type="entry name" value="Aldolase class I"/>
    <property type="match status" value="1"/>
</dbReference>
<dbReference type="SUPFAM" id="SSF51395">
    <property type="entry name" value="FMN-linked oxidoreductases"/>
    <property type="match status" value="1"/>
</dbReference>
<dbReference type="PANTHER" id="PTHR43656">
    <property type="entry name" value="BINDING OXIDOREDUCTASE, PUTATIVE (AFU_ORTHOLOGUE AFUA_2G08260)-RELATED"/>
    <property type="match status" value="1"/>
</dbReference>
<dbReference type="eggNOG" id="COG1902">
    <property type="taxonomic scope" value="Bacteria"/>
</dbReference>
<organism evidence="4 5">
    <name type="scientific">Limosilactobacillus coleohominis 101-4-CHN</name>
    <dbReference type="NCBI Taxonomy" id="575594"/>
    <lineage>
        <taxon>Bacteria</taxon>
        <taxon>Bacillati</taxon>
        <taxon>Bacillota</taxon>
        <taxon>Bacilli</taxon>
        <taxon>Lactobacillales</taxon>
        <taxon>Lactobacillaceae</taxon>
        <taxon>Limosilactobacillus</taxon>
    </lineage>
</organism>